<feature type="transmembrane region" description="Helical" evidence="1">
    <location>
        <begin position="12"/>
        <end position="34"/>
    </location>
</feature>
<dbReference type="AlphaFoldDB" id="A0A940WW63"/>
<evidence type="ECO:0000256" key="1">
    <source>
        <dbReference type="SAM" id="Phobius"/>
    </source>
</evidence>
<sequence>MKSKQNKWKIAFFSLVSFIVLLLVLIFLLVRNFLPNVEEESFISREPIEKEASFLIQTDKDKLNQLIASRIEQAPSEVPYMVELMEEDVQFRSTFSILGQNIPVTINFNPEVEQNGDLLLSVQSFTLGFLQLPVDRVLMIMNEYLSLEDWIEILPSEEAVIIRVTDIQINEKDTMFVRFQTFDLENDVIELEMILE</sequence>
<reference evidence="2" key="1">
    <citation type="submission" date="2021-03" db="EMBL/GenBank/DDBJ databases">
        <title>Bacillus suaedae sp. nov., isolated from Suaeda aralocaspica.</title>
        <authorList>
            <person name="Lei R.F.R."/>
        </authorList>
    </citation>
    <scope>NUCLEOTIDE SEQUENCE</scope>
    <source>
        <strain evidence="2">YZJH907-2</strain>
    </source>
</reference>
<keyword evidence="1" id="KW-0812">Transmembrane</keyword>
<evidence type="ECO:0000313" key="2">
    <source>
        <dbReference type="EMBL" id="MBP3951453.1"/>
    </source>
</evidence>
<dbReference type="EMBL" id="JAGKSQ010000003">
    <property type="protein sequence ID" value="MBP3951453.1"/>
    <property type="molecule type" value="Genomic_DNA"/>
</dbReference>
<comment type="caution">
    <text evidence="2">The sequence shown here is derived from an EMBL/GenBank/DDBJ whole genome shotgun (WGS) entry which is preliminary data.</text>
</comment>
<keyword evidence="3" id="KW-1185">Reference proteome</keyword>
<name>A0A940WW63_9BACI</name>
<evidence type="ECO:0000313" key="3">
    <source>
        <dbReference type="Proteomes" id="UP000678228"/>
    </source>
</evidence>
<organism evidence="2 3">
    <name type="scientific">Halalkalibacter suaedae</name>
    <dbReference type="NCBI Taxonomy" id="2822140"/>
    <lineage>
        <taxon>Bacteria</taxon>
        <taxon>Bacillati</taxon>
        <taxon>Bacillota</taxon>
        <taxon>Bacilli</taxon>
        <taxon>Bacillales</taxon>
        <taxon>Bacillaceae</taxon>
        <taxon>Halalkalibacter</taxon>
    </lineage>
</organism>
<proteinExistence type="predicted"/>
<dbReference type="Proteomes" id="UP000678228">
    <property type="component" value="Unassembled WGS sequence"/>
</dbReference>
<keyword evidence="1" id="KW-0472">Membrane</keyword>
<accession>A0A940WW63</accession>
<dbReference type="InterPro" id="IPR018672">
    <property type="entry name" value="DUF2140"/>
</dbReference>
<dbReference type="Pfam" id="PF09911">
    <property type="entry name" value="DUF2140"/>
    <property type="match status" value="1"/>
</dbReference>
<gene>
    <name evidence="2" type="ORF">J7W16_09920</name>
</gene>
<keyword evidence="1" id="KW-1133">Transmembrane helix</keyword>
<protein>
    <submittedName>
        <fullName evidence="2">YpmS family protein</fullName>
    </submittedName>
</protein>
<dbReference type="RefSeq" id="WP_210597134.1">
    <property type="nucleotide sequence ID" value="NZ_JAGKSQ010000003.1"/>
</dbReference>